<dbReference type="InterPro" id="IPR029063">
    <property type="entry name" value="SAM-dependent_MTases_sf"/>
</dbReference>
<dbReference type="EMBL" id="MGAQ01000012">
    <property type="protein sequence ID" value="OGK50722.1"/>
    <property type="molecule type" value="Genomic_DNA"/>
</dbReference>
<dbReference type="PROSITE" id="PS51569">
    <property type="entry name" value="DOT1"/>
    <property type="match status" value="1"/>
</dbReference>
<gene>
    <name evidence="7" type="ORF">A3B50_04450</name>
</gene>
<comment type="catalytic activity">
    <reaction evidence="5">
        <text>L-lysyl(79)-[histone H3] + 3 S-adenosyl-L-methionine = N(6),N(6),N(6)-trimethyl-L-lysyl(79)-[histone H3] + 3 S-adenosyl-L-homocysteine + 3 H(+)</text>
        <dbReference type="Rhea" id="RHEA:60328"/>
        <dbReference type="Rhea" id="RHEA-COMP:15549"/>
        <dbReference type="Rhea" id="RHEA-COMP:15552"/>
        <dbReference type="ChEBI" id="CHEBI:15378"/>
        <dbReference type="ChEBI" id="CHEBI:29969"/>
        <dbReference type="ChEBI" id="CHEBI:57856"/>
        <dbReference type="ChEBI" id="CHEBI:59789"/>
        <dbReference type="ChEBI" id="CHEBI:61961"/>
        <dbReference type="EC" id="2.1.1.360"/>
    </reaction>
</comment>
<evidence type="ECO:0000313" key="7">
    <source>
        <dbReference type="EMBL" id="OGK50722.1"/>
    </source>
</evidence>
<name>A0A1F7J526_9BACT</name>
<dbReference type="Pfam" id="PF08123">
    <property type="entry name" value="DOT1"/>
    <property type="match status" value="1"/>
</dbReference>
<dbReference type="PANTHER" id="PTHR21451">
    <property type="entry name" value="HISTONE H3 METHYLTRANSFERASE"/>
    <property type="match status" value="1"/>
</dbReference>
<proteinExistence type="predicted"/>
<evidence type="ECO:0000256" key="3">
    <source>
        <dbReference type="ARBA" id="ARBA00022853"/>
    </source>
</evidence>
<dbReference type="Proteomes" id="UP000178558">
    <property type="component" value="Unassembled WGS sequence"/>
</dbReference>
<dbReference type="CDD" id="cd02440">
    <property type="entry name" value="AdoMet_MTases"/>
    <property type="match status" value="1"/>
</dbReference>
<dbReference type="Gene3D" id="3.40.50.150">
    <property type="entry name" value="Vaccinia Virus protein VP39"/>
    <property type="match status" value="1"/>
</dbReference>
<dbReference type="GO" id="GO:0051726">
    <property type="term" value="P:regulation of cell cycle"/>
    <property type="evidence" value="ECO:0007669"/>
    <property type="project" value="InterPro"/>
</dbReference>
<organism evidence="7 8">
    <name type="scientific">Candidatus Roizmanbacteria bacterium RIFCSPLOWO2_01_FULL_40_42</name>
    <dbReference type="NCBI Taxonomy" id="1802066"/>
    <lineage>
        <taxon>Bacteria</taxon>
        <taxon>Candidatus Roizmaniibacteriota</taxon>
    </lineage>
</organism>
<evidence type="ECO:0000256" key="1">
    <source>
        <dbReference type="ARBA" id="ARBA00012190"/>
    </source>
</evidence>
<sequence length="203" mass="23271">MDMSITKSIMDTLYRDIQGYDLSFSARKKLQFHDKGLTYGEIVPESFYKILSQVNPQKDEVFYDLGSGTGKAVLAASLFFPFSKTVGVELLDDLYDASQQVLQRYQKEIIPRLNTSNSPEIKFFQADFLDFDFSDADVIFAHATCFHDGQLRELLHKFEKLKKGARLIIVSKEVDSHSYALTNTSEHPFSWGQATLHFYEKIV</sequence>
<feature type="domain" description="DOT1" evidence="6">
    <location>
        <begin position="1"/>
        <end position="203"/>
    </location>
</feature>
<dbReference type="GO" id="GO:0140956">
    <property type="term" value="F:histone H3K79 trimethyltransferase activity"/>
    <property type="evidence" value="ECO:0007669"/>
    <property type="project" value="UniProtKB-EC"/>
</dbReference>
<dbReference type="InterPro" id="IPR030445">
    <property type="entry name" value="H3-K79_meTrfase"/>
</dbReference>
<comment type="caution">
    <text evidence="7">The sequence shown here is derived from an EMBL/GenBank/DDBJ whole genome shotgun (WGS) entry which is preliminary data.</text>
</comment>
<accession>A0A1F7J526</accession>
<keyword evidence="3" id="KW-0156">Chromatin regulator</keyword>
<evidence type="ECO:0000259" key="6">
    <source>
        <dbReference type="PROSITE" id="PS51569"/>
    </source>
</evidence>
<dbReference type="PANTHER" id="PTHR21451:SF19">
    <property type="entry name" value="ACTIVATED IN BLOCKED UNFOLDED PROTEIN RESPONSE"/>
    <property type="match status" value="1"/>
</dbReference>
<evidence type="ECO:0000256" key="2">
    <source>
        <dbReference type="ARBA" id="ARBA00020987"/>
    </source>
</evidence>
<evidence type="ECO:0000313" key="8">
    <source>
        <dbReference type="Proteomes" id="UP000178558"/>
    </source>
</evidence>
<evidence type="ECO:0000256" key="4">
    <source>
        <dbReference type="ARBA" id="ARBA00029821"/>
    </source>
</evidence>
<dbReference type="AlphaFoldDB" id="A0A1F7J526"/>
<dbReference type="InterPro" id="IPR025789">
    <property type="entry name" value="DOT1_dom"/>
</dbReference>
<protein>
    <recommendedName>
        <fullName evidence="2">Histone-lysine N-methyltransferase, H3 lysine-79 specific</fullName>
        <ecNumber evidence="1">2.1.1.360</ecNumber>
    </recommendedName>
    <alternativeName>
        <fullName evidence="4">Histone H3-K79 methyltransferase</fullName>
    </alternativeName>
</protein>
<dbReference type="EC" id="2.1.1.360" evidence="1"/>
<evidence type="ECO:0000256" key="5">
    <source>
        <dbReference type="ARBA" id="ARBA00047770"/>
    </source>
</evidence>
<reference evidence="7 8" key="1">
    <citation type="journal article" date="2016" name="Nat. Commun.">
        <title>Thousands of microbial genomes shed light on interconnected biogeochemical processes in an aquifer system.</title>
        <authorList>
            <person name="Anantharaman K."/>
            <person name="Brown C.T."/>
            <person name="Hug L.A."/>
            <person name="Sharon I."/>
            <person name="Castelle C.J."/>
            <person name="Probst A.J."/>
            <person name="Thomas B.C."/>
            <person name="Singh A."/>
            <person name="Wilkins M.J."/>
            <person name="Karaoz U."/>
            <person name="Brodie E.L."/>
            <person name="Williams K.H."/>
            <person name="Hubbard S.S."/>
            <person name="Banfield J.F."/>
        </authorList>
    </citation>
    <scope>NUCLEOTIDE SEQUENCE [LARGE SCALE GENOMIC DNA]</scope>
</reference>
<dbReference type="SUPFAM" id="SSF53335">
    <property type="entry name" value="S-adenosyl-L-methionine-dependent methyltransferases"/>
    <property type="match status" value="1"/>
</dbReference>